<evidence type="ECO:0000256" key="5">
    <source>
        <dbReference type="ARBA" id="ARBA00022989"/>
    </source>
</evidence>
<feature type="transmembrane region" description="Helical" evidence="7">
    <location>
        <begin position="162"/>
        <end position="182"/>
    </location>
</feature>
<dbReference type="PANTHER" id="PTHR40074">
    <property type="entry name" value="O-ACETYLTRANSFERASE WECH"/>
    <property type="match status" value="1"/>
</dbReference>
<evidence type="ECO:0000313" key="10">
    <source>
        <dbReference type="Proteomes" id="UP001595882"/>
    </source>
</evidence>
<dbReference type="InterPro" id="IPR002656">
    <property type="entry name" value="Acyl_transf_3_dom"/>
</dbReference>
<comment type="subcellular location">
    <subcellularLocation>
        <location evidence="1">Cell membrane</location>
        <topology evidence="1">Multi-pass membrane protein</topology>
    </subcellularLocation>
</comment>
<comment type="caution">
    <text evidence="9">The sequence shown here is derived from an EMBL/GenBank/DDBJ whole genome shotgun (WGS) entry which is preliminary data.</text>
</comment>
<dbReference type="EMBL" id="JBHSDT010000004">
    <property type="protein sequence ID" value="MFC4402951.1"/>
    <property type="molecule type" value="Genomic_DNA"/>
</dbReference>
<feature type="transmembrane region" description="Helical" evidence="7">
    <location>
        <begin position="219"/>
        <end position="237"/>
    </location>
</feature>
<keyword evidence="4 7" id="KW-0812">Transmembrane</keyword>
<evidence type="ECO:0000256" key="2">
    <source>
        <dbReference type="ARBA" id="ARBA00007400"/>
    </source>
</evidence>
<feature type="transmembrane region" description="Helical" evidence="7">
    <location>
        <begin position="294"/>
        <end position="316"/>
    </location>
</feature>
<feature type="transmembrane region" description="Helical" evidence="7">
    <location>
        <begin position="38"/>
        <end position="59"/>
    </location>
</feature>
<feature type="transmembrane region" description="Helical" evidence="7">
    <location>
        <begin position="194"/>
        <end position="213"/>
    </location>
</feature>
<feature type="domain" description="Acyltransferase 3" evidence="8">
    <location>
        <begin position="35"/>
        <end position="382"/>
    </location>
</feature>
<keyword evidence="9" id="KW-0012">Acyltransferase</keyword>
<name>A0ABV8WSV0_9BACI</name>
<dbReference type="Proteomes" id="UP001595882">
    <property type="component" value="Unassembled WGS sequence"/>
</dbReference>
<evidence type="ECO:0000259" key="8">
    <source>
        <dbReference type="Pfam" id="PF01757"/>
    </source>
</evidence>
<feature type="transmembrane region" description="Helical" evidence="7">
    <location>
        <begin position="253"/>
        <end position="274"/>
    </location>
</feature>
<comment type="similarity">
    <text evidence="2">Belongs to the acyltransferase 3 family.</text>
</comment>
<protein>
    <submittedName>
        <fullName evidence="9">Acyltransferase</fullName>
    </submittedName>
</protein>
<reference evidence="10" key="1">
    <citation type="journal article" date="2019" name="Int. J. Syst. Evol. Microbiol.">
        <title>The Global Catalogue of Microorganisms (GCM) 10K type strain sequencing project: providing services to taxonomists for standard genome sequencing and annotation.</title>
        <authorList>
            <consortium name="The Broad Institute Genomics Platform"/>
            <consortium name="The Broad Institute Genome Sequencing Center for Infectious Disease"/>
            <person name="Wu L."/>
            <person name="Ma J."/>
        </authorList>
    </citation>
    <scope>NUCLEOTIDE SEQUENCE [LARGE SCALE GENOMIC DNA]</scope>
    <source>
        <strain evidence="10">CCUG 37865</strain>
    </source>
</reference>
<organism evidence="9 10">
    <name type="scientific">Gracilibacillus xinjiangensis</name>
    <dbReference type="NCBI Taxonomy" id="1193282"/>
    <lineage>
        <taxon>Bacteria</taxon>
        <taxon>Bacillati</taxon>
        <taxon>Bacillota</taxon>
        <taxon>Bacilli</taxon>
        <taxon>Bacillales</taxon>
        <taxon>Bacillaceae</taxon>
        <taxon>Gracilibacillus</taxon>
    </lineage>
</organism>
<sequence>MFRANNFVFVPNQSLIEMEKMVIKMNPIKRNSLDEIQLARAFAIIAVLLVHSSSSGITAVEPSSILYPIYNFFNIAGKLGTPTFIMLSSFVLFYNYYPRATTWDLMKRFYVKRLKFILVPYLVFSALYFCIKWYIYYDYPTIGDAFARFAELTALGKAHPHLYFVFISVQLYILFPLLLLLFKKSSFLRKNAIWIGLLLQWGWVILNKNYFGIVMKGSISLSYLSFYFVGAYLGIYYNEIRAKMKNILYKDKIILPIFVGYGIMVVLYTGYMYLVRIGVYSSIVPYLPPTVNSYIAEFTWATHALLAGLVLFYIAHIANKKFSTRTKLLFMEIGATSFGIYLIHPLLLMGFRAIYNSGSPLLYHGWQLVTLILITVLSWAIVRFTTRFIPQYWMIFGQMQPMQRNEKK</sequence>
<evidence type="ECO:0000256" key="4">
    <source>
        <dbReference type="ARBA" id="ARBA00022692"/>
    </source>
</evidence>
<keyword evidence="6 7" id="KW-0472">Membrane</keyword>
<accession>A0ABV8WSV0</accession>
<feature type="transmembrane region" description="Helical" evidence="7">
    <location>
        <begin position="79"/>
        <end position="97"/>
    </location>
</feature>
<keyword evidence="10" id="KW-1185">Reference proteome</keyword>
<gene>
    <name evidence="9" type="ORF">ACFOY7_07680</name>
</gene>
<feature type="transmembrane region" description="Helical" evidence="7">
    <location>
        <begin position="118"/>
        <end position="136"/>
    </location>
</feature>
<dbReference type="PANTHER" id="PTHR40074:SF2">
    <property type="entry name" value="O-ACETYLTRANSFERASE WECH"/>
    <property type="match status" value="1"/>
</dbReference>
<evidence type="ECO:0000256" key="3">
    <source>
        <dbReference type="ARBA" id="ARBA00022475"/>
    </source>
</evidence>
<feature type="transmembrane region" description="Helical" evidence="7">
    <location>
        <begin position="328"/>
        <end position="355"/>
    </location>
</feature>
<evidence type="ECO:0000256" key="6">
    <source>
        <dbReference type="ARBA" id="ARBA00023136"/>
    </source>
</evidence>
<keyword evidence="3" id="KW-1003">Cell membrane</keyword>
<proteinExistence type="inferred from homology"/>
<dbReference type="GO" id="GO:0016746">
    <property type="term" value="F:acyltransferase activity"/>
    <property type="evidence" value="ECO:0007669"/>
    <property type="project" value="UniProtKB-KW"/>
</dbReference>
<dbReference type="Pfam" id="PF01757">
    <property type="entry name" value="Acyl_transf_3"/>
    <property type="match status" value="1"/>
</dbReference>
<feature type="transmembrane region" description="Helical" evidence="7">
    <location>
        <begin position="361"/>
        <end position="382"/>
    </location>
</feature>
<evidence type="ECO:0000256" key="1">
    <source>
        <dbReference type="ARBA" id="ARBA00004651"/>
    </source>
</evidence>
<evidence type="ECO:0000313" key="9">
    <source>
        <dbReference type="EMBL" id="MFC4402951.1"/>
    </source>
</evidence>
<evidence type="ECO:0000256" key="7">
    <source>
        <dbReference type="SAM" id="Phobius"/>
    </source>
</evidence>
<keyword evidence="5 7" id="KW-1133">Transmembrane helix</keyword>
<keyword evidence="9" id="KW-0808">Transferase</keyword>
<dbReference type="RefSeq" id="WP_390251028.1">
    <property type="nucleotide sequence ID" value="NZ_JBHSDT010000004.1"/>
</dbReference>